<protein>
    <submittedName>
        <fullName evidence="1">Uncharacterized protein</fullName>
    </submittedName>
</protein>
<proteinExistence type="predicted"/>
<keyword evidence="2" id="KW-1185">Reference proteome</keyword>
<dbReference type="OrthoDB" id="6407690at2759"/>
<gene>
    <name evidence="1" type="primary">NCL1_45747</name>
    <name evidence="1" type="ORF">NPIL_680231</name>
</gene>
<dbReference type="Proteomes" id="UP000887013">
    <property type="component" value="Unassembled WGS sequence"/>
</dbReference>
<dbReference type="AlphaFoldDB" id="A0A8X6QCH5"/>
<reference evidence="1" key="1">
    <citation type="submission" date="2020-08" db="EMBL/GenBank/DDBJ databases">
        <title>Multicomponent nature underlies the extraordinary mechanical properties of spider dragline silk.</title>
        <authorList>
            <person name="Kono N."/>
            <person name="Nakamura H."/>
            <person name="Mori M."/>
            <person name="Yoshida Y."/>
            <person name="Ohtoshi R."/>
            <person name="Malay A.D."/>
            <person name="Moran D.A.P."/>
            <person name="Tomita M."/>
            <person name="Numata K."/>
            <person name="Arakawa K."/>
        </authorList>
    </citation>
    <scope>NUCLEOTIDE SEQUENCE</scope>
</reference>
<dbReference type="EMBL" id="BMAW01028378">
    <property type="protein sequence ID" value="GFU07145.1"/>
    <property type="molecule type" value="Genomic_DNA"/>
</dbReference>
<name>A0A8X6QCH5_NEPPI</name>
<organism evidence="1 2">
    <name type="scientific">Nephila pilipes</name>
    <name type="common">Giant wood spider</name>
    <name type="synonym">Nephila maculata</name>
    <dbReference type="NCBI Taxonomy" id="299642"/>
    <lineage>
        <taxon>Eukaryota</taxon>
        <taxon>Metazoa</taxon>
        <taxon>Ecdysozoa</taxon>
        <taxon>Arthropoda</taxon>
        <taxon>Chelicerata</taxon>
        <taxon>Arachnida</taxon>
        <taxon>Araneae</taxon>
        <taxon>Araneomorphae</taxon>
        <taxon>Entelegynae</taxon>
        <taxon>Araneoidea</taxon>
        <taxon>Nephilidae</taxon>
        <taxon>Nephila</taxon>
    </lineage>
</organism>
<evidence type="ECO:0000313" key="2">
    <source>
        <dbReference type="Proteomes" id="UP000887013"/>
    </source>
</evidence>
<evidence type="ECO:0000313" key="1">
    <source>
        <dbReference type="EMBL" id="GFU07145.1"/>
    </source>
</evidence>
<accession>A0A8X6QCH5</accession>
<comment type="caution">
    <text evidence="1">The sequence shown here is derived from an EMBL/GenBank/DDBJ whole genome shotgun (WGS) entry which is preliminary data.</text>
</comment>
<sequence>MNVRFWPSLQVIAYSRVARGILYTSDFSEISYFHIGCSISDDYIRRIKNKVSTCEVPYFEANLPLPTKIQEQLVGVVLSLGREVRSWFLTHLLLDVHNFYREVQDILSWHSIGVIDRFETARCLIRNENIDVSLRFDFACRYYFEADAQRLWTNMSDDGKNLVRRDGSNSICTGYWLRALESGTALDWSDLSHASRMFIGSSMNIRYFFTRLRKRQIRYDCIDSGIFFRRINHPDLYYCLVEMNADELRYVFRHFEKDQLYKIFKCFLLWPFQTIFLDVMNCLITYMDADIFRALLCVLLDKVSEQWKDYEYVDILKSFWNELSSQHGKRVEQDKTLKGIIKYVLEAPAPFDIEDFRNFLRTCDTAVHEIEQRGFQHVFRPWR</sequence>